<organism evidence="1 2">
    <name type="scientific">Ixodes scapularis</name>
    <name type="common">Black-legged tick</name>
    <name type="synonym">Deer tick</name>
    <dbReference type="NCBI Taxonomy" id="6945"/>
    <lineage>
        <taxon>Eukaryota</taxon>
        <taxon>Metazoa</taxon>
        <taxon>Ecdysozoa</taxon>
        <taxon>Arthropoda</taxon>
        <taxon>Chelicerata</taxon>
        <taxon>Arachnida</taxon>
        <taxon>Acari</taxon>
        <taxon>Parasitiformes</taxon>
        <taxon>Ixodida</taxon>
        <taxon>Ixodoidea</taxon>
        <taxon>Ixodidae</taxon>
        <taxon>Ixodinae</taxon>
        <taxon>Ixodes</taxon>
    </lineage>
</organism>
<evidence type="ECO:0000313" key="1">
    <source>
        <dbReference type="EnsemblMetazoa" id="ISCW010839-PA"/>
    </source>
</evidence>
<dbReference type="Gene3D" id="3.30.70.270">
    <property type="match status" value="1"/>
</dbReference>
<dbReference type="InterPro" id="IPR043502">
    <property type="entry name" value="DNA/RNA_pol_sf"/>
</dbReference>
<evidence type="ECO:0000313" key="2">
    <source>
        <dbReference type="Proteomes" id="UP000001555"/>
    </source>
</evidence>
<dbReference type="AlphaFoldDB" id="A0A1S4L9N2"/>
<protein>
    <submittedName>
        <fullName evidence="1">Uncharacterized protein</fullName>
    </submittedName>
</protein>
<keyword evidence="2" id="KW-1185">Reference proteome</keyword>
<dbReference type="Proteomes" id="UP000001555">
    <property type="component" value="Unassembled WGS sequence"/>
</dbReference>
<dbReference type="EnsemblMetazoa" id="ISCW010839-RA">
    <property type="protein sequence ID" value="ISCW010839-PA"/>
    <property type="gene ID" value="ISCW010839"/>
</dbReference>
<dbReference type="SUPFAM" id="SSF56672">
    <property type="entry name" value="DNA/RNA polymerases"/>
    <property type="match status" value="1"/>
</dbReference>
<name>A0A1S4L9N2_IXOSC</name>
<dbReference type="GO" id="GO:0071897">
    <property type="term" value="P:DNA biosynthetic process"/>
    <property type="evidence" value="ECO:0007669"/>
    <property type="project" value="UniProtKB-ARBA"/>
</dbReference>
<dbReference type="PANTHER" id="PTHR24559">
    <property type="entry name" value="TRANSPOSON TY3-I GAG-POL POLYPROTEIN"/>
    <property type="match status" value="1"/>
</dbReference>
<accession>A0A1S4L9N2</accession>
<dbReference type="InterPro" id="IPR043128">
    <property type="entry name" value="Rev_trsase/Diguanyl_cyclase"/>
</dbReference>
<dbReference type="InterPro" id="IPR053134">
    <property type="entry name" value="RNA-dir_DNA_polymerase"/>
</dbReference>
<dbReference type="Gene3D" id="3.10.10.10">
    <property type="entry name" value="HIV Type 1 Reverse Transcriptase, subunit A, domain 1"/>
    <property type="match status" value="1"/>
</dbReference>
<sequence>KCPVLDYRRLNAQIIKLKYPLSFMDDQLEGLSGAKLYKVLDLAHGYLQVPLSDKPKTKSALITPD</sequence>
<reference evidence="1" key="2">
    <citation type="submission" date="2020-05" db="UniProtKB">
        <authorList>
            <consortium name="EnsemblMetazoa"/>
        </authorList>
    </citation>
    <scope>IDENTIFICATION</scope>
    <source>
        <strain evidence="1">wikel</strain>
    </source>
</reference>
<dbReference type="EMBL" id="ABJB011054877">
    <property type="status" value="NOT_ANNOTATED_CDS"/>
    <property type="molecule type" value="Genomic_DNA"/>
</dbReference>
<dbReference type="VEuPathDB" id="VectorBase:ISCW010839"/>
<dbReference type="VEuPathDB" id="VectorBase:ISCI010839"/>
<dbReference type="InParanoid" id="A0A1S4L9N2"/>
<reference evidence="2" key="1">
    <citation type="submission" date="2008-03" db="EMBL/GenBank/DDBJ databases">
        <title>Annotation of Ixodes scapularis.</title>
        <authorList>
            <consortium name="Ixodes scapularis Genome Project Consortium"/>
            <person name="Caler E."/>
            <person name="Hannick L.I."/>
            <person name="Bidwell S."/>
            <person name="Joardar V."/>
            <person name="Thiagarajan M."/>
            <person name="Amedeo P."/>
            <person name="Galinsky K.J."/>
            <person name="Schobel S."/>
            <person name="Inman J."/>
            <person name="Hostetler J."/>
            <person name="Miller J."/>
            <person name="Hammond M."/>
            <person name="Megy K."/>
            <person name="Lawson D."/>
            <person name="Kodira C."/>
            <person name="Sutton G."/>
            <person name="Meyer J."/>
            <person name="Hill C.A."/>
            <person name="Birren B."/>
            <person name="Nene V."/>
            <person name="Collins F."/>
            <person name="Alarcon-Chaidez F."/>
            <person name="Wikel S."/>
            <person name="Strausberg R."/>
        </authorList>
    </citation>
    <scope>NUCLEOTIDE SEQUENCE [LARGE SCALE GENOMIC DNA]</scope>
    <source>
        <strain evidence="2">Wikel</strain>
    </source>
</reference>
<proteinExistence type="predicted"/>
<dbReference type="PANTHER" id="PTHR24559:SF435">
    <property type="entry name" value="RIBONUCLEASE H"/>
    <property type="match status" value="1"/>
</dbReference>